<protein>
    <recommendedName>
        <fullName evidence="3">Secreted protein</fullName>
    </recommendedName>
</protein>
<evidence type="ECO:0008006" key="3">
    <source>
        <dbReference type="Google" id="ProtNLM"/>
    </source>
</evidence>
<evidence type="ECO:0000313" key="1">
    <source>
        <dbReference type="EMBL" id="KAK8063731.1"/>
    </source>
</evidence>
<evidence type="ECO:0000313" key="2">
    <source>
        <dbReference type="Proteomes" id="UP001446871"/>
    </source>
</evidence>
<sequence length="174" mass="17928">MKEKISRNGATSRLAGIHRLPRFLSLLLLFLARLILDRALKALVTLGLLAHQSDAAVDLQPALEVEAGAVLGHGGRFLLGVAARPGGGGGGEVGGDGLLELALVAALFGPQHVLDGVASCDPALFQALQAAGALLAVRGVFTVQEPLRLRVNLLGDFDVLVDVLVEVQLGPVPG</sequence>
<name>A0ABR1UXR3_9PEZI</name>
<gene>
    <name evidence="1" type="ORF">PG996_008383</name>
</gene>
<organism evidence="1 2">
    <name type="scientific">Apiospora saccharicola</name>
    <dbReference type="NCBI Taxonomy" id="335842"/>
    <lineage>
        <taxon>Eukaryota</taxon>
        <taxon>Fungi</taxon>
        <taxon>Dikarya</taxon>
        <taxon>Ascomycota</taxon>
        <taxon>Pezizomycotina</taxon>
        <taxon>Sordariomycetes</taxon>
        <taxon>Xylariomycetidae</taxon>
        <taxon>Amphisphaeriales</taxon>
        <taxon>Apiosporaceae</taxon>
        <taxon>Apiospora</taxon>
    </lineage>
</organism>
<keyword evidence="2" id="KW-1185">Reference proteome</keyword>
<reference evidence="1 2" key="1">
    <citation type="submission" date="2023-01" db="EMBL/GenBank/DDBJ databases">
        <title>Analysis of 21 Apiospora genomes using comparative genomics revels a genus with tremendous synthesis potential of carbohydrate active enzymes and secondary metabolites.</title>
        <authorList>
            <person name="Sorensen T."/>
        </authorList>
    </citation>
    <scope>NUCLEOTIDE SEQUENCE [LARGE SCALE GENOMIC DNA]</scope>
    <source>
        <strain evidence="1 2">CBS 83171</strain>
    </source>
</reference>
<dbReference type="EMBL" id="JAQQWM010000005">
    <property type="protein sequence ID" value="KAK8063731.1"/>
    <property type="molecule type" value="Genomic_DNA"/>
</dbReference>
<comment type="caution">
    <text evidence="1">The sequence shown here is derived from an EMBL/GenBank/DDBJ whole genome shotgun (WGS) entry which is preliminary data.</text>
</comment>
<accession>A0ABR1UXR3</accession>
<proteinExistence type="predicted"/>
<dbReference type="Proteomes" id="UP001446871">
    <property type="component" value="Unassembled WGS sequence"/>
</dbReference>